<reference evidence="1" key="1">
    <citation type="submission" date="2013-04" db="EMBL/GenBank/DDBJ databases">
        <authorList>
            <person name="Qu J."/>
            <person name="Murali S.C."/>
            <person name="Bandaranaike D."/>
            <person name="Bellair M."/>
            <person name="Blankenburg K."/>
            <person name="Chao H."/>
            <person name="Dinh H."/>
            <person name="Doddapaneni H."/>
            <person name="Downs B."/>
            <person name="Dugan-Rocha S."/>
            <person name="Elkadiri S."/>
            <person name="Gnanaolivu R.D."/>
            <person name="Hernandez B."/>
            <person name="Javaid M."/>
            <person name="Jayaseelan J.C."/>
            <person name="Lee S."/>
            <person name="Li M."/>
            <person name="Ming W."/>
            <person name="Munidasa M."/>
            <person name="Muniz J."/>
            <person name="Nguyen L."/>
            <person name="Ongeri F."/>
            <person name="Osuji N."/>
            <person name="Pu L.-L."/>
            <person name="Puazo M."/>
            <person name="Qu C."/>
            <person name="Quiroz J."/>
            <person name="Raj R."/>
            <person name="Weissenberger G."/>
            <person name="Xin Y."/>
            <person name="Zou X."/>
            <person name="Han Y."/>
            <person name="Richards S."/>
            <person name="Worley K."/>
            <person name="Muzny D."/>
            <person name="Gibbs R."/>
        </authorList>
    </citation>
    <scope>NUCLEOTIDE SEQUENCE</scope>
    <source>
        <strain evidence="1">Sampled in the wild</strain>
    </source>
</reference>
<gene>
    <name evidence="1" type="ORF">J437_LFUL009153</name>
</gene>
<reference evidence="1" key="2">
    <citation type="submission" date="2017-10" db="EMBL/GenBank/DDBJ databases">
        <title>Ladona fulva Genome sequencing and assembly.</title>
        <authorList>
            <person name="Murali S."/>
            <person name="Richards S."/>
            <person name="Bandaranaike D."/>
            <person name="Bellair M."/>
            <person name="Blankenburg K."/>
            <person name="Chao H."/>
            <person name="Dinh H."/>
            <person name="Doddapaneni H."/>
            <person name="Dugan-Rocha S."/>
            <person name="Elkadiri S."/>
            <person name="Gnanaolivu R."/>
            <person name="Hernandez B."/>
            <person name="Skinner E."/>
            <person name="Javaid M."/>
            <person name="Lee S."/>
            <person name="Li M."/>
            <person name="Ming W."/>
            <person name="Munidasa M."/>
            <person name="Muniz J."/>
            <person name="Nguyen L."/>
            <person name="Hughes D."/>
            <person name="Osuji N."/>
            <person name="Pu L.-L."/>
            <person name="Puazo M."/>
            <person name="Qu C."/>
            <person name="Quiroz J."/>
            <person name="Raj R."/>
            <person name="Weissenberger G."/>
            <person name="Xin Y."/>
            <person name="Zou X."/>
            <person name="Han Y."/>
            <person name="Worley K."/>
            <person name="Muzny D."/>
            <person name="Gibbs R."/>
        </authorList>
    </citation>
    <scope>NUCLEOTIDE SEQUENCE</scope>
    <source>
        <strain evidence="1">Sampled in the wild</strain>
    </source>
</reference>
<organism evidence="1 2">
    <name type="scientific">Ladona fulva</name>
    <name type="common">Scarce chaser dragonfly</name>
    <name type="synonym">Libellula fulva</name>
    <dbReference type="NCBI Taxonomy" id="123851"/>
    <lineage>
        <taxon>Eukaryota</taxon>
        <taxon>Metazoa</taxon>
        <taxon>Ecdysozoa</taxon>
        <taxon>Arthropoda</taxon>
        <taxon>Hexapoda</taxon>
        <taxon>Insecta</taxon>
        <taxon>Pterygota</taxon>
        <taxon>Palaeoptera</taxon>
        <taxon>Odonata</taxon>
        <taxon>Epiprocta</taxon>
        <taxon>Anisoptera</taxon>
        <taxon>Libelluloidea</taxon>
        <taxon>Libellulidae</taxon>
        <taxon>Ladona</taxon>
    </lineage>
</organism>
<name>A0A8K0KI37_LADFU</name>
<evidence type="ECO:0000313" key="1">
    <source>
        <dbReference type="EMBL" id="KAG8234957.1"/>
    </source>
</evidence>
<dbReference type="AlphaFoldDB" id="A0A8K0KI37"/>
<evidence type="ECO:0000313" key="2">
    <source>
        <dbReference type="Proteomes" id="UP000792457"/>
    </source>
</evidence>
<dbReference type="EMBL" id="KZ308862">
    <property type="protein sequence ID" value="KAG8234957.1"/>
    <property type="molecule type" value="Genomic_DNA"/>
</dbReference>
<dbReference type="OrthoDB" id="10058715at2759"/>
<dbReference type="Proteomes" id="UP000792457">
    <property type="component" value="Unassembled WGS sequence"/>
</dbReference>
<sequence>MIENIQPETSKTTMRKMFTIPKLVAALIRCLLTNIQALGYNTDEFPINVETVHWDGKLLPAVDSRMLKEEDLPTIILYVNKEQLIDLPRLESSSGSGQAQAVWNAIVDWNLKDKGQIFCCDTTASNTCYINGTCVLLEQKLNRNMLIFAYRHHAYELVLKSVLEVNISQVTTNPDVPLFKKFRDNCKSVDPDKIQCYKENLALLLTVAEIDNLLVLYRT</sequence>
<proteinExistence type="predicted"/>
<accession>A0A8K0KI37</accession>
<comment type="caution">
    <text evidence="1">The sequence shown here is derived from an EMBL/GenBank/DDBJ whole genome shotgun (WGS) entry which is preliminary data.</text>
</comment>
<protein>
    <submittedName>
        <fullName evidence="1">Uncharacterized protein</fullName>
    </submittedName>
</protein>
<keyword evidence="2" id="KW-1185">Reference proteome</keyword>